<dbReference type="SMART" id="SM00885">
    <property type="entry name" value="D5_N"/>
    <property type="match status" value="1"/>
</dbReference>
<dbReference type="Pfam" id="PF19263">
    <property type="entry name" value="DUF5906"/>
    <property type="match status" value="1"/>
</dbReference>
<proteinExistence type="predicted"/>
<dbReference type="Proteomes" id="UP000650467">
    <property type="component" value="Unassembled WGS sequence"/>
</dbReference>
<dbReference type="PROSITE" id="PS51206">
    <property type="entry name" value="SF3_HELICASE_1"/>
    <property type="match status" value="1"/>
</dbReference>
<keyword evidence="3" id="KW-0067">ATP-binding</keyword>
<dbReference type="InterPro" id="IPR006500">
    <property type="entry name" value="Helicase_put_C_phage/plasmid"/>
</dbReference>
<dbReference type="SUPFAM" id="SSF52540">
    <property type="entry name" value="P-loop containing nucleoside triphosphate hydrolases"/>
    <property type="match status" value="1"/>
</dbReference>
<feature type="domain" description="SF3 helicase" evidence="5">
    <location>
        <begin position="1141"/>
        <end position="1301"/>
    </location>
</feature>
<keyword evidence="7" id="KW-1185">Reference proteome</keyword>
<gene>
    <name evidence="6" type="ORF">HXX76_014146</name>
</gene>
<dbReference type="NCBIfam" id="TIGR01613">
    <property type="entry name" value="primase_Cterm"/>
    <property type="match status" value="1"/>
</dbReference>
<dbReference type="InterPro" id="IPR014818">
    <property type="entry name" value="Phage/plasmid_primase_P4_C"/>
</dbReference>
<evidence type="ECO:0000256" key="1">
    <source>
        <dbReference type="ARBA" id="ARBA00022741"/>
    </source>
</evidence>
<organism evidence="6 7">
    <name type="scientific">Chlamydomonas incerta</name>
    <dbReference type="NCBI Taxonomy" id="51695"/>
    <lineage>
        <taxon>Eukaryota</taxon>
        <taxon>Viridiplantae</taxon>
        <taxon>Chlorophyta</taxon>
        <taxon>core chlorophytes</taxon>
        <taxon>Chlorophyceae</taxon>
        <taxon>CS clade</taxon>
        <taxon>Chlamydomonadales</taxon>
        <taxon>Chlamydomonadaceae</taxon>
        <taxon>Chlamydomonas</taxon>
    </lineage>
</organism>
<keyword evidence="1" id="KW-0547">Nucleotide-binding</keyword>
<dbReference type="Gene3D" id="3.40.50.300">
    <property type="entry name" value="P-loop containing nucleotide triphosphate hydrolases"/>
    <property type="match status" value="1"/>
</dbReference>
<dbReference type="Pfam" id="PF23162">
    <property type="entry name" value="AEP_C962R"/>
    <property type="match status" value="1"/>
</dbReference>
<dbReference type="GO" id="GO:0005524">
    <property type="term" value="F:ATP binding"/>
    <property type="evidence" value="ECO:0007669"/>
    <property type="project" value="UniProtKB-KW"/>
</dbReference>
<reference evidence="6" key="1">
    <citation type="journal article" date="2020" name="bioRxiv">
        <title>Comparative genomics of Chlamydomonas.</title>
        <authorList>
            <person name="Craig R.J."/>
            <person name="Hasan A.R."/>
            <person name="Ness R.W."/>
            <person name="Keightley P.D."/>
        </authorList>
    </citation>
    <scope>NUCLEOTIDE SEQUENCE</scope>
    <source>
        <strain evidence="6">SAG 7.73</strain>
    </source>
</reference>
<name>A0A835SCY7_CHLIN</name>
<comment type="caution">
    <text evidence="6">The sequence shown here is derived from an EMBL/GenBank/DDBJ whole genome shotgun (WGS) entry which is preliminary data.</text>
</comment>
<evidence type="ECO:0000259" key="5">
    <source>
        <dbReference type="PROSITE" id="PS51206"/>
    </source>
</evidence>
<dbReference type="GO" id="GO:0016817">
    <property type="term" value="F:hydrolase activity, acting on acid anhydrides"/>
    <property type="evidence" value="ECO:0007669"/>
    <property type="project" value="InterPro"/>
</dbReference>
<accession>A0A835SCY7</accession>
<sequence>MSFWLSRSQAEVVHRCGGIFDEEILEGVGAAGMLIRLPFNCTAPNLKRVLLFLERGECDLDLFNGAYKNEIQFLGVESAFDEGCGFPSSCWKFIFALAKCPALLQQHLSDRINRRLVWNDWAAASAAQVPQFDTASLAATPALRGDCVEGSALLRPKTKLLEPTWDHLHQRLARLPAGIPWAAGLHPGAPGMVLAGGALESLLQGREPNDFDLFVVMPGGRQPGKEEDCQRARSLILDTIHAIRAHHSSESVYVSRNKPHVVDLVTFYDAQRPVVRYQIITRVYASAAQVVAGFDIDSCRLAYDGRSLRAHATAFRAWRNGWNLFNATTLSNTALHRYHKKLTAGMGILIPGVEQEYLDRAHTGMGAANPASVEICLRHTNIMRLAPTVDGLLLFARAMEIPEIRRRTKPVADYGGGSEVPNARFYCPCTTLNISDQETLAMPAGPHLADLCTHKYVVPEWQKLYWPMYAPELPDGHFRVNLSFCILRDCTGCFTGAFNPRDCDMYTRDRRLQGLASTSTSAGSSGSSGSGSGNATVLFSRFCHTCRVEKGKPFTHTSFRPAAAYHVHGDDVDEFFRTYCLAMEAGMPLHMTEKHMEVGPVVLDFDFRFPADCVTRSYTREHVQQILTVYMTAAEQYLDLKHICTDEGEIQQQWPALPPGARQPKIYVLEKPEPRKEGEKVKDGIHIVIPNVVTPIITQRYLRDRVLPLLADVLEDIGTTNTAADCFDAAVIDKNNWTMYGSSKPDHPPYEVTQVYEWTASGELEPSDLEEPRLCVSILSIRNKSTLETPMCDDMDRRAEIERYAAARARRPNNAQTPQQSGQQGQAGMLNAGSSAGSEGVVRNQVADNELQLVQKFVDALDPVRAQSYESWIRVGWCLRNIDYRLLDVWISFSHKAPGYDNAATDANCTKLWNEMKVSSEGLRAATLHMWAKEDNPELYKKIVSADIFSLVNIAQSGTHYDVARVVKCMYGNQFVCASPKHKLWYEFKGHHWVQCEEGVDLSWRMSEEVFKEFSNVAAIFNQRVSLSNDELEQKKNLDIAGKLIGVAKKLRDTNFKRNVLTECTGLMHVPDFESKLDSNTMLLGFENGVYDLERHEFREGMPEDYISFSTGINYKPYDPDSPNVEQLKKYFAQVLPIEAVREHVLLHLASCLDGNIRENRFYIWTGCGSNGKSLTISLVERTLGKYACKLPVAFVTTNRNASNSASSEVVRTKGRRFVVMQEPSENERFNIGIIKEHTGGDVIQARELYKPPIEFKPQFKLVLTANHLPEVRADDDGTWRRIRVVEFISKFVASPNPNNPYEFPIDMELSNSMAQWCEDFMGLLLEYYKHYRVAGNPEPSEIMACTREYQRNNDILSEFLESCTEAHENAFVTSVEIYAMFRDWMDESNPDMRVPREKEFTKMLTKAWGMPSANPKGWRGYKVSLPSRHVDNLVLLLSAPHLERRAAMKERLEQCGIPYDVIDGVFLKTQKSAKRVCKEVDVQPRETEEALGDTGFRLAFLRLMKHIVDNHIQYALYIEDDVVPNREGIAEFCRGTAAFLDRADYLFLQPTVTFGTQCQLITLKGATVLLEARERLMQSAFLPDIVIWQREVPNLHMESCVMMGLPWLFSHEAQFNLESQSLRLQQNPQDIVKSMEGKPSVGQNGALINPAQHKRTEQIMAALYVPRGAVTLQLGGGTGLVACVINKKSGTSHLVVEPDTSYTNALLDNMISQCCAYRVSSDKVIQVAELQRVHDLHFDCLVADTLDSFAPGYLFDFMNSNHWLLKQLDTVIFKRASSRDGEGDRVDALLLQHGMACIEPGFITVYKRLGTVKSAEVSWGQVGYGGRLGFTTVEGATEVDRDVQNNAALVISAHAPSRVTIQVPTTSIVTAYLNSTAREIRGRCIQFSADGDFVGELWRPRQVSPAVILEQGEHVLELATNTLAYAHTCIIVKACP</sequence>
<dbReference type="InterPro" id="IPR045455">
    <property type="entry name" value="NrS-1_pol-like_helicase"/>
</dbReference>
<feature type="region of interest" description="Disordered" evidence="4">
    <location>
        <begin position="808"/>
        <end position="836"/>
    </location>
</feature>
<dbReference type="InterPro" id="IPR014819">
    <property type="entry name" value="PriCT_2"/>
</dbReference>
<dbReference type="InterPro" id="IPR051620">
    <property type="entry name" value="ORF904-like_C"/>
</dbReference>
<evidence type="ECO:0000256" key="4">
    <source>
        <dbReference type="SAM" id="MobiDB-lite"/>
    </source>
</evidence>
<keyword evidence="2" id="KW-0378">Hydrolase</keyword>
<dbReference type="PANTHER" id="PTHR35372:SF2">
    <property type="entry name" value="SF3 HELICASE DOMAIN-CONTAINING PROTEIN"/>
    <property type="match status" value="1"/>
</dbReference>
<dbReference type="InterPro" id="IPR027417">
    <property type="entry name" value="P-loop_NTPase"/>
</dbReference>
<dbReference type="Pfam" id="PF26128">
    <property type="entry name" value="Gad2"/>
    <property type="match status" value="1"/>
</dbReference>
<dbReference type="PANTHER" id="PTHR35372">
    <property type="entry name" value="ATP BINDING PROTEIN-RELATED"/>
    <property type="match status" value="1"/>
</dbReference>
<evidence type="ECO:0000256" key="2">
    <source>
        <dbReference type="ARBA" id="ARBA00022801"/>
    </source>
</evidence>
<dbReference type="InterPro" id="IPR014015">
    <property type="entry name" value="Helicase_SF3_DNA-vir"/>
</dbReference>
<dbReference type="InterPro" id="IPR056443">
    <property type="entry name" value="AEP_C962R"/>
</dbReference>
<evidence type="ECO:0000313" key="6">
    <source>
        <dbReference type="EMBL" id="KAG2424988.1"/>
    </source>
</evidence>
<dbReference type="Pfam" id="PF08707">
    <property type="entry name" value="PriCT_2"/>
    <property type="match status" value="1"/>
</dbReference>
<evidence type="ECO:0000256" key="3">
    <source>
        <dbReference type="ARBA" id="ARBA00022840"/>
    </source>
</evidence>
<protein>
    <recommendedName>
        <fullName evidence="5">SF3 helicase domain-containing protein</fullName>
    </recommendedName>
</protein>
<dbReference type="Pfam" id="PF08706">
    <property type="entry name" value="D5_N"/>
    <property type="match status" value="1"/>
</dbReference>
<dbReference type="OrthoDB" id="542277at2759"/>
<evidence type="ECO:0000313" key="7">
    <source>
        <dbReference type="Proteomes" id="UP000650467"/>
    </source>
</evidence>
<dbReference type="EMBL" id="JAEHOC010000060">
    <property type="protein sequence ID" value="KAG2424988.1"/>
    <property type="molecule type" value="Genomic_DNA"/>
</dbReference>
<feature type="compositionally biased region" description="Low complexity" evidence="4">
    <location>
        <begin position="808"/>
        <end position="828"/>
    </location>
</feature>